<evidence type="ECO:0000313" key="2">
    <source>
        <dbReference type="EMBL" id="KFA88728.1"/>
    </source>
</evidence>
<proteinExistence type="predicted"/>
<name>A0A084SJU3_9BACT</name>
<dbReference type="Proteomes" id="UP000028547">
    <property type="component" value="Unassembled WGS sequence"/>
</dbReference>
<dbReference type="EMBL" id="JPMI01000277">
    <property type="protein sequence ID" value="KFA88728.1"/>
    <property type="molecule type" value="Genomic_DNA"/>
</dbReference>
<reference evidence="2 3" key="1">
    <citation type="submission" date="2014-07" db="EMBL/GenBank/DDBJ databases">
        <title>Draft Genome Sequence of Gephyronic Acid Producer, Cystobacter violaceus Strain Cb vi76.</title>
        <authorList>
            <person name="Stevens D.C."/>
            <person name="Young J."/>
            <person name="Carmichael R."/>
            <person name="Tan J."/>
            <person name="Taylor R.E."/>
        </authorList>
    </citation>
    <scope>NUCLEOTIDE SEQUENCE [LARGE SCALE GENOMIC DNA]</scope>
    <source>
        <strain evidence="2 3">Cb vi76</strain>
    </source>
</reference>
<gene>
    <name evidence="2" type="ORF">Q664_39730</name>
</gene>
<protein>
    <recommendedName>
        <fullName evidence="4">Porin</fullName>
    </recommendedName>
</protein>
<accession>A0A084SJU3</accession>
<evidence type="ECO:0000313" key="3">
    <source>
        <dbReference type="Proteomes" id="UP000028547"/>
    </source>
</evidence>
<dbReference type="RefSeq" id="WP_043407798.1">
    <property type="nucleotide sequence ID" value="NZ_JPMI01000277.1"/>
</dbReference>
<organism evidence="2 3">
    <name type="scientific">Archangium violaceum Cb vi76</name>
    <dbReference type="NCBI Taxonomy" id="1406225"/>
    <lineage>
        <taxon>Bacteria</taxon>
        <taxon>Pseudomonadati</taxon>
        <taxon>Myxococcota</taxon>
        <taxon>Myxococcia</taxon>
        <taxon>Myxococcales</taxon>
        <taxon>Cystobacterineae</taxon>
        <taxon>Archangiaceae</taxon>
        <taxon>Archangium</taxon>
    </lineage>
</organism>
<dbReference type="AlphaFoldDB" id="A0A084SJU3"/>
<comment type="caution">
    <text evidence="2">The sequence shown here is derived from an EMBL/GenBank/DDBJ whole genome shotgun (WGS) entry which is preliminary data.</text>
</comment>
<feature type="chain" id="PRO_5001781250" description="Porin" evidence="1">
    <location>
        <begin position="22"/>
        <end position="433"/>
    </location>
</feature>
<sequence length="433" mass="48111">MSRLRAVVAALTLGVPFVATAADVTRVASSFEDEDPFGMFIDAGFEHSQRRTKIVREALPETAGGTRQYQDELWYRSYDTRLNLDVAFGIAQDVELSFGLPLVLLQDESWSYVAGRNSGNSTITDNFVRNNCGGSGAPCSLTTPEPLFNVPDNGYLETFRGGLTRLGNARFGFAWAIFNQLKDETKPTWTVALDYEAPTAKLLDPSFVTSKDNRGDVGDRVHKYTISTALSRQIGLADPYFRMHYTIPVRGPGAWSNCDNRNVEPPNLGRPQNCGLEGWNRKETGIQAPHTAGVMFGSEFQVLDQPTRKFKLDLRALSNYVSKGRYYNEMSGALRKLLATGDYVQIGGQFALTAQISDFLSVRGSGMFMYNTDHVLTDEKIGKDLDGNGTVDVTGNPAELNPNFDYRTDFVSRRFHATESKDFRLDVTATLRF</sequence>
<evidence type="ECO:0008006" key="4">
    <source>
        <dbReference type="Google" id="ProtNLM"/>
    </source>
</evidence>
<keyword evidence="1" id="KW-0732">Signal</keyword>
<evidence type="ECO:0000256" key="1">
    <source>
        <dbReference type="SAM" id="SignalP"/>
    </source>
</evidence>
<feature type="signal peptide" evidence="1">
    <location>
        <begin position="1"/>
        <end position="21"/>
    </location>
</feature>